<dbReference type="Gene3D" id="3.30.565.10">
    <property type="entry name" value="Histidine kinase-like ATPase, C-terminal domain"/>
    <property type="match status" value="1"/>
</dbReference>
<evidence type="ECO:0000259" key="2">
    <source>
        <dbReference type="Pfam" id="PF13581"/>
    </source>
</evidence>
<dbReference type="CDD" id="cd16936">
    <property type="entry name" value="HATPase_RsbW-like"/>
    <property type="match status" value="1"/>
</dbReference>
<keyword evidence="1" id="KW-0808">Transferase</keyword>
<sequence length="130" mass="13766">MSAMTGQDLPTLALTITADAADTARRALTRWLIDHGVAELSACDIVLAVTEATAEAVAHAPTSITVTATIHPARVVATVTDDGRWRDPETGLGTLRGHGLGMVEAITEHYDIAHSDDLTTLTAYFRLETA</sequence>
<dbReference type="InterPro" id="IPR036890">
    <property type="entry name" value="HATPase_C_sf"/>
</dbReference>
<dbReference type="GO" id="GO:0004674">
    <property type="term" value="F:protein serine/threonine kinase activity"/>
    <property type="evidence" value="ECO:0007669"/>
    <property type="project" value="UniProtKB-KW"/>
</dbReference>
<accession>A0A918L977</accession>
<organism evidence="3 4">
    <name type="scientific">Actinokineospora fastidiosa</name>
    <dbReference type="NCBI Taxonomy" id="1816"/>
    <lineage>
        <taxon>Bacteria</taxon>
        <taxon>Bacillati</taxon>
        <taxon>Actinomycetota</taxon>
        <taxon>Actinomycetes</taxon>
        <taxon>Pseudonocardiales</taxon>
        <taxon>Pseudonocardiaceae</taxon>
        <taxon>Actinokineospora</taxon>
    </lineage>
</organism>
<comment type="caution">
    <text evidence="3">The sequence shown here is derived from an EMBL/GenBank/DDBJ whole genome shotgun (WGS) entry which is preliminary data.</text>
</comment>
<gene>
    <name evidence="3" type="ORF">GCM10010171_11320</name>
</gene>
<keyword evidence="4" id="KW-1185">Reference proteome</keyword>
<dbReference type="PANTHER" id="PTHR35526:SF3">
    <property type="entry name" value="ANTI-SIGMA-F FACTOR RSBW"/>
    <property type="match status" value="1"/>
</dbReference>
<reference evidence="3" key="2">
    <citation type="submission" date="2020-09" db="EMBL/GenBank/DDBJ databases">
        <authorList>
            <person name="Sun Q."/>
            <person name="Ohkuma M."/>
        </authorList>
    </citation>
    <scope>NUCLEOTIDE SEQUENCE</scope>
    <source>
        <strain evidence="3">JCM 3276</strain>
    </source>
</reference>
<dbReference type="PANTHER" id="PTHR35526">
    <property type="entry name" value="ANTI-SIGMA-F FACTOR RSBW-RELATED"/>
    <property type="match status" value="1"/>
</dbReference>
<dbReference type="EMBL" id="BMRB01000001">
    <property type="protein sequence ID" value="GGS20397.1"/>
    <property type="molecule type" value="Genomic_DNA"/>
</dbReference>
<dbReference type="Proteomes" id="UP000660680">
    <property type="component" value="Unassembled WGS sequence"/>
</dbReference>
<name>A0A918L977_9PSEU</name>
<protein>
    <recommendedName>
        <fullName evidence="2">Histidine kinase/HSP90-like ATPase domain-containing protein</fullName>
    </recommendedName>
</protein>
<dbReference type="Pfam" id="PF13581">
    <property type="entry name" value="HATPase_c_2"/>
    <property type="match status" value="1"/>
</dbReference>
<evidence type="ECO:0000256" key="1">
    <source>
        <dbReference type="ARBA" id="ARBA00022527"/>
    </source>
</evidence>
<dbReference type="AlphaFoldDB" id="A0A918L977"/>
<proteinExistence type="predicted"/>
<feature type="domain" description="Histidine kinase/HSP90-like ATPase" evidence="2">
    <location>
        <begin position="17"/>
        <end position="123"/>
    </location>
</feature>
<dbReference type="SUPFAM" id="SSF55874">
    <property type="entry name" value="ATPase domain of HSP90 chaperone/DNA topoisomerase II/histidine kinase"/>
    <property type="match status" value="1"/>
</dbReference>
<dbReference type="InterPro" id="IPR003594">
    <property type="entry name" value="HATPase_dom"/>
</dbReference>
<reference evidence="3" key="1">
    <citation type="journal article" date="2014" name="Int. J. Syst. Evol. Microbiol.">
        <title>Complete genome sequence of Corynebacterium casei LMG S-19264T (=DSM 44701T), isolated from a smear-ripened cheese.</title>
        <authorList>
            <consortium name="US DOE Joint Genome Institute (JGI-PGF)"/>
            <person name="Walter F."/>
            <person name="Albersmeier A."/>
            <person name="Kalinowski J."/>
            <person name="Ruckert C."/>
        </authorList>
    </citation>
    <scope>NUCLEOTIDE SEQUENCE</scope>
    <source>
        <strain evidence="3">JCM 3276</strain>
    </source>
</reference>
<dbReference type="InterPro" id="IPR050267">
    <property type="entry name" value="Anti-sigma-factor_SerPK"/>
</dbReference>
<keyword evidence="1" id="KW-0723">Serine/threonine-protein kinase</keyword>
<evidence type="ECO:0000313" key="3">
    <source>
        <dbReference type="EMBL" id="GGS20397.1"/>
    </source>
</evidence>
<keyword evidence="1" id="KW-0418">Kinase</keyword>
<evidence type="ECO:0000313" key="4">
    <source>
        <dbReference type="Proteomes" id="UP000660680"/>
    </source>
</evidence>